<sequence length="260" mass="28887">MIEMGSYETGITETVRTFFSEYTVHDIIRHIGKTKASAVTGWLDDIKLRPERALIIGSYFTGAFIAESLDCEVTVVDINPQLKFLLGEGVEFHDSIHDVSGTWDLIVDTTGLGGVGEDELSGLDSGAFLVEDPTSDGSDGTIMRLNETEERLDMIESDYRGSLRTWGLRTKTSGTMTLTVEVLRRSMADIMELDGVLYSTATLEFFERLLFRKKDPAGFLSRLESTALMVSSLLDVDCDTVLERNLSMIKSRVIPADLFK</sequence>
<dbReference type="Proteomes" id="UP001065373">
    <property type="component" value="Chromosome"/>
</dbReference>
<gene>
    <name evidence="1" type="ORF">N5910_07760</name>
</gene>
<evidence type="ECO:0000313" key="1">
    <source>
        <dbReference type="EMBL" id="UXH31427.1"/>
    </source>
</evidence>
<dbReference type="PIRSF" id="PIRSF019265">
    <property type="entry name" value="DUF1188"/>
    <property type="match status" value="1"/>
</dbReference>
<name>A0A9E7RTY6_METWO</name>
<accession>A0A9E7RTY6</accession>
<organism evidence="1">
    <name type="scientific">Methanothermobacter wolfeii</name>
    <name type="common">Methanobacterium wolfei</name>
    <dbReference type="NCBI Taxonomy" id="145261"/>
    <lineage>
        <taxon>Archaea</taxon>
        <taxon>Methanobacteriati</taxon>
        <taxon>Methanobacteriota</taxon>
        <taxon>Methanomada group</taxon>
        <taxon>Methanobacteria</taxon>
        <taxon>Methanobacteriales</taxon>
        <taxon>Methanobacteriaceae</taxon>
        <taxon>Methanothermobacter</taxon>
    </lineage>
</organism>
<dbReference type="AlphaFoldDB" id="A0A9E7RTY6"/>
<dbReference type="GeneID" id="75107138"/>
<dbReference type="EMBL" id="CP104550">
    <property type="protein sequence ID" value="UXH31427.1"/>
    <property type="molecule type" value="Genomic_DNA"/>
</dbReference>
<dbReference type="RefSeq" id="WP_261599521.1">
    <property type="nucleotide sequence ID" value="NZ_CP104550.1"/>
</dbReference>
<dbReference type="InterPro" id="IPR009573">
    <property type="entry name" value="HcgC"/>
</dbReference>
<reference evidence="1" key="1">
    <citation type="submission" date="2022-09" db="EMBL/GenBank/DDBJ databases">
        <title>Characterization of three MwoI isoschizomers from sequenced genome and metagenomes.</title>
        <authorList>
            <person name="Fomenkov A."/>
            <person name="Xu S.Y."/>
            <person name="Roberts R.J."/>
        </authorList>
    </citation>
    <scope>NUCLEOTIDE SEQUENCE</scope>
    <source>
        <strain evidence="1">DSM 2970</strain>
    </source>
</reference>
<protein>
    <submittedName>
        <fullName evidence="1">DUF1188 domain-containing protein</fullName>
    </submittedName>
</protein>
<proteinExistence type="predicted"/>
<dbReference type="Pfam" id="PF06690">
    <property type="entry name" value="HcgC"/>
    <property type="match status" value="1"/>
</dbReference>